<dbReference type="Proteomes" id="UP000219111">
    <property type="component" value="Unassembled WGS sequence"/>
</dbReference>
<gene>
    <name evidence="1" type="ORF">SAMN05877831_11312</name>
</gene>
<dbReference type="OrthoDB" id="7871110at2"/>
<dbReference type="EMBL" id="OBMT01000013">
    <property type="protein sequence ID" value="SOC15045.1"/>
    <property type="molecule type" value="Genomic_DNA"/>
</dbReference>
<dbReference type="RefSeq" id="WP_097070891.1">
    <property type="nucleotide sequence ID" value="NZ_OBMT01000013.1"/>
</dbReference>
<sequence length="200" mass="20802">MLGRESRHSLLVHWAKLALPLSALVLLSTLFLFSSRVDPTTASIYAKVDVNALVAEPRLTAPEYSGMTEDGAALTVRAKTATPDPKGHGASAREVIAKLEAADGGVTDLTASTGVVDPSAGQIALSKGVAVQTSGGYRMATDTAEIATDRSLIRAPGAVRGEAPFGTIEAGRMEIGRAAPDAPYDLLFNGGVKLIYQPQE</sequence>
<protein>
    <submittedName>
        <fullName evidence="1">Lipopolysaccharide export system protein LptC</fullName>
    </submittedName>
</protein>
<evidence type="ECO:0000313" key="1">
    <source>
        <dbReference type="EMBL" id="SOC15045.1"/>
    </source>
</evidence>
<name>A0A285T2B0_9RHOB</name>
<keyword evidence="2" id="KW-1185">Reference proteome</keyword>
<accession>A0A285T2B0</accession>
<organism evidence="1 2">
    <name type="scientific">Rhodobacter maris</name>
    <dbReference type="NCBI Taxonomy" id="446682"/>
    <lineage>
        <taxon>Bacteria</taxon>
        <taxon>Pseudomonadati</taxon>
        <taxon>Pseudomonadota</taxon>
        <taxon>Alphaproteobacteria</taxon>
        <taxon>Rhodobacterales</taxon>
        <taxon>Rhodobacter group</taxon>
        <taxon>Rhodobacter</taxon>
    </lineage>
</organism>
<reference evidence="2" key="1">
    <citation type="submission" date="2017-08" db="EMBL/GenBank/DDBJ databases">
        <authorList>
            <person name="Varghese N."/>
            <person name="Submissions S."/>
        </authorList>
    </citation>
    <scope>NUCLEOTIDE SEQUENCE [LARGE SCALE GENOMIC DNA]</scope>
    <source>
        <strain evidence="2">JA276</strain>
    </source>
</reference>
<proteinExistence type="predicted"/>
<dbReference type="AlphaFoldDB" id="A0A285T2B0"/>
<evidence type="ECO:0000313" key="2">
    <source>
        <dbReference type="Proteomes" id="UP000219111"/>
    </source>
</evidence>